<comment type="caution">
    <text evidence="4">The sequence shown here is derived from an EMBL/GenBank/DDBJ whole genome shotgun (WGS) entry which is preliminary data.</text>
</comment>
<dbReference type="PANTHER" id="PTHR43630">
    <property type="entry name" value="POLY-BETA-1,6-N-ACETYL-D-GLUCOSAMINE SYNTHASE"/>
    <property type="match status" value="1"/>
</dbReference>
<proteinExistence type="inferred from homology"/>
<keyword evidence="4" id="KW-0808">Transferase</keyword>
<feature type="domain" description="Glycosyltransferase 2-like" evidence="3">
    <location>
        <begin position="10"/>
        <end position="124"/>
    </location>
</feature>
<dbReference type="STRING" id="1524460.IX84_04575"/>
<dbReference type="RefSeq" id="WP_044216858.1">
    <property type="nucleotide sequence ID" value="NZ_JBKAGJ010000001.1"/>
</dbReference>
<keyword evidence="5" id="KW-1185">Reference proteome</keyword>
<evidence type="ECO:0000259" key="3">
    <source>
        <dbReference type="Pfam" id="PF00535"/>
    </source>
</evidence>
<dbReference type="OrthoDB" id="9815923at2"/>
<dbReference type="PANTHER" id="PTHR43630:SF2">
    <property type="entry name" value="GLYCOSYLTRANSFERASE"/>
    <property type="match status" value="1"/>
</dbReference>
<evidence type="ECO:0000313" key="4">
    <source>
        <dbReference type="EMBL" id="KGE89058.1"/>
    </source>
</evidence>
<comment type="similarity">
    <text evidence="1">Belongs to the glycosyltransferase 2 family. WaaE/KdtX subfamily.</text>
</comment>
<gene>
    <name evidence="4" type="ORF">IX84_04575</name>
</gene>
<dbReference type="InterPro" id="IPR001173">
    <property type="entry name" value="Glyco_trans_2-like"/>
</dbReference>
<dbReference type="AlphaFoldDB" id="A0A098SBL1"/>
<organism evidence="4 5">
    <name type="scientific">Phaeodactylibacter xiamenensis</name>
    <dbReference type="NCBI Taxonomy" id="1524460"/>
    <lineage>
        <taxon>Bacteria</taxon>
        <taxon>Pseudomonadati</taxon>
        <taxon>Bacteroidota</taxon>
        <taxon>Saprospiria</taxon>
        <taxon>Saprospirales</taxon>
        <taxon>Haliscomenobacteraceae</taxon>
        <taxon>Phaeodactylibacter</taxon>
    </lineage>
</organism>
<dbReference type="SUPFAM" id="SSF53448">
    <property type="entry name" value="Nucleotide-diphospho-sugar transferases"/>
    <property type="match status" value="1"/>
</dbReference>
<dbReference type="InterPro" id="IPR029044">
    <property type="entry name" value="Nucleotide-diphossugar_trans"/>
</dbReference>
<keyword evidence="2" id="KW-1133">Transmembrane helix</keyword>
<protein>
    <submittedName>
        <fullName evidence="4">Glycosyl transferase</fullName>
    </submittedName>
</protein>
<dbReference type="Gene3D" id="3.90.550.10">
    <property type="entry name" value="Spore Coat Polysaccharide Biosynthesis Protein SpsA, Chain A"/>
    <property type="match status" value="1"/>
</dbReference>
<dbReference type="GO" id="GO:0016740">
    <property type="term" value="F:transferase activity"/>
    <property type="evidence" value="ECO:0007669"/>
    <property type="project" value="UniProtKB-KW"/>
</dbReference>
<evidence type="ECO:0000256" key="1">
    <source>
        <dbReference type="ARBA" id="ARBA00038494"/>
    </source>
</evidence>
<keyword evidence="2" id="KW-0812">Transmembrane</keyword>
<reference evidence="4 5" key="1">
    <citation type="journal article" date="2014" name="Int. J. Syst. Evol. Microbiol.">
        <title>Phaeodactylibacter xiamenensis gen. nov., sp. nov., a member of the family Saprospiraceae isolated from the marine alga Phaeodactylum tricornutum.</title>
        <authorList>
            <person name="Chen Z.Jr."/>
            <person name="Lei X."/>
            <person name="Lai Q."/>
            <person name="Li Y."/>
            <person name="Zhang B."/>
            <person name="Zhang J."/>
            <person name="Zhang H."/>
            <person name="Yang L."/>
            <person name="Zheng W."/>
            <person name="Tian Y."/>
            <person name="Yu Z."/>
            <person name="Xu H.Jr."/>
            <person name="Zheng T."/>
        </authorList>
    </citation>
    <scope>NUCLEOTIDE SEQUENCE [LARGE SCALE GENOMIC DNA]</scope>
    <source>
        <strain evidence="4 5">KD52</strain>
    </source>
</reference>
<evidence type="ECO:0000256" key="2">
    <source>
        <dbReference type="SAM" id="Phobius"/>
    </source>
</evidence>
<name>A0A098SBL1_9BACT</name>
<dbReference type="Proteomes" id="UP000029736">
    <property type="component" value="Unassembled WGS sequence"/>
</dbReference>
<dbReference type="EMBL" id="JPOS01000012">
    <property type="protein sequence ID" value="KGE89058.1"/>
    <property type="molecule type" value="Genomic_DNA"/>
</dbReference>
<accession>A0A098SBL1</accession>
<sequence>MSNPVSISGVIITLNEARHIRACIESMLPVVDEVVVVDSFSTDETPAICQELGVRFLQHPFKGHIEQKNYAMQQAKYDYVLSLDADERVPEEMAKAILAVKQNWAANGYAFNRLNNYCGRWLRYAWYPDRKTRLWDRRQGQWGGTNPHDRVILPKEQIRHLPADLHHYPYRNVLEHAEQLLKFADIDATFKNAEGQRVSLFRDLILGPYFKFFKLYILKRGFLDGLYGFLYCCMAAGFNFLKYARLWELNRRPAK</sequence>
<dbReference type="CDD" id="cd02511">
    <property type="entry name" value="Beta4Glucosyltransferase"/>
    <property type="match status" value="1"/>
</dbReference>
<feature type="transmembrane region" description="Helical" evidence="2">
    <location>
        <begin position="221"/>
        <end position="241"/>
    </location>
</feature>
<dbReference type="Pfam" id="PF00535">
    <property type="entry name" value="Glycos_transf_2"/>
    <property type="match status" value="1"/>
</dbReference>
<keyword evidence="2" id="KW-0472">Membrane</keyword>
<evidence type="ECO:0000313" key="5">
    <source>
        <dbReference type="Proteomes" id="UP000029736"/>
    </source>
</evidence>